<gene>
    <name evidence="1" type="ORF">FNJ60_12175</name>
</gene>
<evidence type="ECO:0000313" key="1">
    <source>
        <dbReference type="EMBL" id="TYK32376.1"/>
    </source>
</evidence>
<evidence type="ECO:0000313" key="2">
    <source>
        <dbReference type="Proteomes" id="UP000324383"/>
    </source>
</evidence>
<dbReference type="RefSeq" id="WP_148730760.1">
    <property type="nucleotide sequence ID" value="NZ_VKLW01000031.1"/>
</dbReference>
<dbReference type="Proteomes" id="UP000324383">
    <property type="component" value="Unassembled WGS sequence"/>
</dbReference>
<sequence length="202" mass="23183">MGYYKRMSELRSEVRRYNAARRRAEKLSEAPSSRLIHIDTVSEVERYNVAKDADRLMAFNKEIEQWQDSVAEQVKSLVSTRSSRVAEGLKPKAYTDKYGLINRLGFSFPRHGVYIHKGAGRGHGGFTGSKWSYVKRTRGIEVDTGIIRHTNPDSLGEQNSGGRLAFRWFDPVIKSRLPELADICMRHFDTMLIDATRIFIEK</sequence>
<accession>A0A5D3E9M9</accession>
<dbReference type="AlphaFoldDB" id="A0A5D3E9M9"/>
<dbReference type="EMBL" id="VKLW01000031">
    <property type="protein sequence ID" value="TYK32376.1"/>
    <property type="molecule type" value="Genomic_DNA"/>
</dbReference>
<protein>
    <submittedName>
        <fullName evidence="1">Uncharacterized protein</fullName>
    </submittedName>
</protein>
<organism evidence="1 2">
    <name type="scientific">Bacteroides pyogenes</name>
    <dbReference type="NCBI Taxonomy" id="310300"/>
    <lineage>
        <taxon>Bacteria</taxon>
        <taxon>Pseudomonadati</taxon>
        <taxon>Bacteroidota</taxon>
        <taxon>Bacteroidia</taxon>
        <taxon>Bacteroidales</taxon>
        <taxon>Bacteroidaceae</taxon>
        <taxon>Bacteroides</taxon>
    </lineage>
</organism>
<reference evidence="1 2" key="1">
    <citation type="submission" date="2019-07" db="EMBL/GenBank/DDBJ databases">
        <title>Draft Genome Sequences of Bacteroides pyogenes Strains Isolated from the Uterus Holstein Dairy Cows with Metritis.</title>
        <authorList>
            <person name="Cunha F."/>
            <person name="Galvao K.N."/>
            <person name="Jeon S.J."/>
            <person name="Jeong K.C."/>
        </authorList>
    </citation>
    <scope>NUCLEOTIDE SEQUENCE [LARGE SCALE GENOMIC DNA]</scope>
    <source>
        <strain evidence="1 2">KG-31</strain>
    </source>
</reference>
<proteinExistence type="predicted"/>
<comment type="caution">
    <text evidence="1">The sequence shown here is derived from an EMBL/GenBank/DDBJ whole genome shotgun (WGS) entry which is preliminary data.</text>
</comment>
<name>A0A5D3E9M9_9BACE</name>
<keyword evidence="2" id="KW-1185">Reference proteome</keyword>